<evidence type="ECO:0000313" key="4">
    <source>
        <dbReference type="Proteomes" id="UP001225072"/>
    </source>
</evidence>
<accession>A0ABU0TKS8</accession>
<dbReference type="EMBL" id="JAUTAL010000001">
    <property type="protein sequence ID" value="MDQ1097611.1"/>
    <property type="molecule type" value="Genomic_DNA"/>
</dbReference>
<dbReference type="CDD" id="cd02208">
    <property type="entry name" value="cupin_RmlC-like"/>
    <property type="match status" value="1"/>
</dbReference>
<dbReference type="RefSeq" id="WP_307451258.1">
    <property type="nucleotide sequence ID" value="NZ_JAUTAL010000001.1"/>
</dbReference>
<dbReference type="PANTHER" id="PTHR35848">
    <property type="entry name" value="OXALATE-BINDING PROTEIN"/>
    <property type="match status" value="1"/>
</dbReference>
<dbReference type="PANTHER" id="PTHR35848:SF6">
    <property type="entry name" value="CUPIN TYPE-2 DOMAIN-CONTAINING PROTEIN"/>
    <property type="match status" value="1"/>
</dbReference>
<comment type="caution">
    <text evidence="3">The sequence shown here is derived from an EMBL/GenBank/DDBJ whole genome shotgun (WGS) entry which is preliminary data.</text>
</comment>
<dbReference type="InterPro" id="IPR014710">
    <property type="entry name" value="RmlC-like_jellyroll"/>
</dbReference>
<proteinExistence type="predicted"/>
<dbReference type="Pfam" id="PF07883">
    <property type="entry name" value="Cupin_2"/>
    <property type="match status" value="1"/>
</dbReference>
<sequence length="132" mass="14718">MKISNVSPALEAIDNDCSISAKIVCLTGDEHASVFAIELHPGQFIPVHYHTKGIEMYYILSGEGLILVRDIQDARPTWKHILRVSSGDCFSIYPGQVHKFENNSAQNVQLLVTAPMSHTNDEDRFFVVESDS</sequence>
<dbReference type="SUPFAM" id="SSF51182">
    <property type="entry name" value="RmlC-like cupins"/>
    <property type="match status" value="1"/>
</dbReference>
<evidence type="ECO:0000313" key="3">
    <source>
        <dbReference type="EMBL" id="MDQ1097611.1"/>
    </source>
</evidence>
<dbReference type="InterPro" id="IPR013096">
    <property type="entry name" value="Cupin_2"/>
</dbReference>
<gene>
    <name evidence="3" type="ORF">QE404_002758</name>
</gene>
<reference evidence="3 4" key="1">
    <citation type="submission" date="2023-07" db="EMBL/GenBank/DDBJ databases">
        <title>Functional and genomic diversity of the sorghum phyllosphere microbiome.</title>
        <authorList>
            <person name="Shade A."/>
        </authorList>
    </citation>
    <scope>NUCLEOTIDE SEQUENCE [LARGE SCALE GENOMIC DNA]</scope>
    <source>
        <strain evidence="3 4">SORGH_AS_1064</strain>
    </source>
</reference>
<evidence type="ECO:0000259" key="2">
    <source>
        <dbReference type="Pfam" id="PF07883"/>
    </source>
</evidence>
<dbReference type="InterPro" id="IPR011051">
    <property type="entry name" value="RmlC_Cupin_sf"/>
</dbReference>
<dbReference type="Gene3D" id="2.60.120.10">
    <property type="entry name" value="Jelly Rolls"/>
    <property type="match status" value="1"/>
</dbReference>
<name>A0ABU0TKS8_9FLAO</name>
<keyword evidence="4" id="KW-1185">Reference proteome</keyword>
<dbReference type="InterPro" id="IPR051610">
    <property type="entry name" value="GPI/OXD"/>
</dbReference>
<feature type="domain" description="Cupin type-2" evidence="2">
    <location>
        <begin position="37"/>
        <end position="112"/>
    </location>
</feature>
<dbReference type="Proteomes" id="UP001225072">
    <property type="component" value="Unassembled WGS sequence"/>
</dbReference>
<evidence type="ECO:0000256" key="1">
    <source>
        <dbReference type="ARBA" id="ARBA00022723"/>
    </source>
</evidence>
<protein>
    <submittedName>
        <fullName evidence="3">Mannose-6-phosphate isomerase-like protein (Cupin superfamily)</fullName>
    </submittedName>
</protein>
<keyword evidence="1" id="KW-0479">Metal-binding</keyword>
<organism evidence="3 4">
    <name type="scientific">Chryseobacterium camelliae</name>
    <dbReference type="NCBI Taxonomy" id="1265445"/>
    <lineage>
        <taxon>Bacteria</taxon>
        <taxon>Pseudomonadati</taxon>
        <taxon>Bacteroidota</taxon>
        <taxon>Flavobacteriia</taxon>
        <taxon>Flavobacteriales</taxon>
        <taxon>Weeksellaceae</taxon>
        <taxon>Chryseobacterium group</taxon>
        <taxon>Chryseobacterium</taxon>
    </lineage>
</organism>